<dbReference type="Pfam" id="PF05472">
    <property type="entry name" value="Ter"/>
    <property type="match status" value="1"/>
</dbReference>
<proteinExistence type="predicted"/>
<protein>
    <submittedName>
        <fullName evidence="1">Uncharacterized protein</fullName>
    </submittedName>
</protein>
<dbReference type="EMBL" id="LAZR01068460">
    <property type="protein sequence ID" value="KKK49596.1"/>
    <property type="molecule type" value="Genomic_DNA"/>
</dbReference>
<dbReference type="InterPro" id="IPR008865">
    <property type="entry name" value="DNA_replication_term_site-bd"/>
</dbReference>
<name>A0A0F8YND0_9ZZZZ</name>
<gene>
    <name evidence="1" type="ORF">LCGC14_3133480</name>
</gene>
<dbReference type="AlphaFoldDB" id="A0A0F8YND0"/>
<sequence length="76" mass="8496">ANIAFHNASGELMNKMIGAHTPILYLHSKKVPIISGLSSYDIKNARNTRKGKEIDGTPIVKRINLYRYKTNIAKEA</sequence>
<dbReference type="GO" id="GO:0006274">
    <property type="term" value="P:DNA replication termination"/>
    <property type="evidence" value="ECO:0007669"/>
    <property type="project" value="InterPro"/>
</dbReference>
<accession>A0A0F8YND0</accession>
<feature type="non-terminal residue" evidence="1">
    <location>
        <position position="1"/>
    </location>
</feature>
<dbReference type="GO" id="GO:0003677">
    <property type="term" value="F:DNA binding"/>
    <property type="evidence" value="ECO:0007669"/>
    <property type="project" value="InterPro"/>
</dbReference>
<comment type="caution">
    <text evidence="1">The sequence shown here is derived from an EMBL/GenBank/DDBJ whole genome shotgun (WGS) entry which is preliminary data.</text>
</comment>
<organism evidence="1">
    <name type="scientific">marine sediment metagenome</name>
    <dbReference type="NCBI Taxonomy" id="412755"/>
    <lineage>
        <taxon>unclassified sequences</taxon>
        <taxon>metagenomes</taxon>
        <taxon>ecological metagenomes</taxon>
    </lineage>
</organism>
<evidence type="ECO:0000313" key="1">
    <source>
        <dbReference type="EMBL" id="KKK49596.1"/>
    </source>
</evidence>
<reference evidence="1" key="1">
    <citation type="journal article" date="2015" name="Nature">
        <title>Complex archaea that bridge the gap between prokaryotes and eukaryotes.</title>
        <authorList>
            <person name="Spang A."/>
            <person name="Saw J.H."/>
            <person name="Jorgensen S.L."/>
            <person name="Zaremba-Niedzwiedzka K."/>
            <person name="Martijn J."/>
            <person name="Lind A.E."/>
            <person name="van Eijk R."/>
            <person name="Schleper C."/>
            <person name="Guy L."/>
            <person name="Ettema T.J."/>
        </authorList>
    </citation>
    <scope>NUCLEOTIDE SEQUENCE</scope>
</reference>
<dbReference type="GO" id="GO:0005737">
    <property type="term" value="C:cytoplasm"/>
    <property type="evidence" value="ECO:0007669"/>
    <property type="project" value="InterPro"/>
</dbReference>